<dbReference type="InterPro" id="IPR045865">
    <property type="entry name" value="ACT-like_dom_sf"/>
</dbReference>
<proteinExistence type="predicted"/>
<dbReference type="SUPFAM" id="SSF55021">
    <property type="entry name" value="ACT-like"/>
    <property type="match status" value="2"/>
</dbReference>
<feature type="domain" description="CASTOR ACT" evidence="2">
    <location>
        <begin position="70"/>
        <end position="126"/>
    </location>
</feature>
<name>A0ABY5PH62_9ACTN</name>
<dbReference type="PANTHER" id="PTHR39199">
    <property type="entry name" value="BLR5128 PROTEIN"/>
    <property type="match status" value="1"/>
</dbReference>
<dbReference type="Gene3D" id="3.30.2130.10">
    <property type="entry name" value="VC0802-like"/>
    <property type="match status" value="1"/>
</dbReference>
<evidence type="ECO:0000313" key="3">
    <source>
        <dbReference type="EMBL" id="UUY04014.1"/>
    </source>
</evidence>
<dbReference type="PANTHER" id="PTHR39199:SF1">
    <property type="entry name" value="BLR5128 PROTEIN"/>
    <property type="match status" value="1"/>
</dbReference>
<evidence type="ECO:0000259" key="1">
    <source>
        <dbReference type="Pfam" id="PF10000"/>
    </source>
</evidence>
<evidence type="ECO:0000259" key="2">
    <source>
        <dbReference type="Pfam" id="PF13840"/>
    </source>
</evidence>
<accession>A0ABY5PH62</accession>
<feature type="domain" description="DUF2241" evidence="1">
    <location>
        <begin position="2"/>
        <end position="69"/>
    </location>
</feature>
<keyword evidence="4" id="KW-1185">Reference proteome</keyword>
<dbReference type="InterPro" id="IPR027795">
    <property type="entry name" value="CASTOR_ACT_dom"/>
</dbReference>
<sequence>MAGEHDLRTLIRSMDPVLRPGSFAVALVRDERAMRGIVPDATIQEDEGLTVILPRERADALGLPYDFVAAWITLRVHSALEAVGLTAAFSTALAEADLSCNVLAGFHHDHLLVPYERRDEAMDVLRALARSGTDAP</sequence>
<organism evidence="3 4">
    <name type="scientific">Svornostia abyssi</name>
    <dbReference type="NCBI Taxonomy" id="2898438"/>
    <lineage>
        <taxon>Bacteria</taxon>
        <taxon>Bacillati</taxon>
        <taxon>Actinomycetota</taxon>
        <taxon>Thermoleophilia</taxon>
        <taxon>Solirubrobacterales</taxon>
        <taxon>Baekduiaceae</taxon>
        <taxon>Svornostia</taxon>
    </lineage>
</organism>
<dbReference type="Pfam" id="PF13840">
    <property type="entry name" value="ACT_7"/>
    <property type="match status" value="1"/>
</dbReference>
<protein>
    <submittedName>
        <fullName evidence="3">ACT domain-containing protein</fullName>
    </submittedName>
</protein>
<dbReference type="EMBL" id="CP088295">
    <property type="protein sequence ID" value="UUY04014.1"/>
    <property type="molecule type" value="Genomic_DNA"/>
</dbReference>
<dbReference type="Proteomes" id="UP001058860">
    <property type="component" value="Chromosome"/>
</dbReference>
<dbReference type="Pfam" id="PF10000">
    <property type="entry name" value="ACT_3"/>
    <property type="match status" value="1"/>
</dbReference>
<dbReference type="RefSeq" id="WP_353864512.1">
    <property type="nucleotide sequence ID" value="NZ_CP088295.1"/>
</dbReference>
<reference evidence="4" key="1">
    <citation type="submission" date="2021-11" db="EMBL/GenBank/DDBJ databases">
        <title>Cultivation dependent microbiological survey of springs from the worlds oldest radium mine currently devoted to the extraction of radon-saturated water.</title>
        <authorList>
            <person name="Kapinusova G."/>
            <person name="Smrhova T."/>
            <person name="Strejcek M."/>
            <person name="Suman J."/>
            <person name="Jani K."/>
            <person name="Pajer P."/>
            <person name="Uhlik O."/>
        </authorList>
    </citation>
    <scope>NUCLEOTIDE SEQUENCE [LARGE SCALE GENOMIC DNA]</scope>
    <source>
        <strain evidence="4">J379</strain>
    </source>
</reference>
<dbReference type="InterPro" id="IPR018717">
    <property type="entry name" value="DUF2241"/>
</dbReference>
<evidence type="ECO:0000313" key="4">
    <source>
        <dbReference type="Proteomes" id="UP001058860"/>
    </source>
</evidence>
<gene>
    <name evidence="3" type="ORF">LRS13_00345</name>
</gene>